<evidence type="ECO:0000256" key="2">
    <source>
        <dbReference type="ARBA" id="ARBA00022617"/>
    </source>
</evidence>
<dbReference type="PRINTS" id="PR00385">
    <property type="entry name" value="P450"/>
</dbReference>
<dbReference type="Pfam" id="PF00067">
    <property type="entry name" value="p450"/>
    <property type="match status" value="1"/>
</dbReference>
<reference evidence="9" key="2">
    <citation type="submission" date="2020-09" db="EMBL/GenBank/DDBJ databases">
        <authorList>
            <person name="Sun Q."/>
            <person name="Ohkuma M."/>
        </authorList>
    </citation>
    <scope>NUCLEOTIDE SEQUENCE</scope>
    <source>
        <strain evidence="9">JCM 4784</strain>
    </source>
</reference>
<keyword evidence="5 7" id="KW-0408">Iron</keyword>
<dbReference type="Gene3D" id="1.10.630.10">
    <property type="entry name" value="Cytochrome P450"/>
    <property type="match status" value="1"/>
</dbReference>
<dbReference type="Proteomes" id="UP000608024">
    <property type="component" value="Unassembled WGS sequence"/>
</dbReference>
<feature type="binding site" description="axial binding residue" evidence="7">
    <location>
        <position position="395"/>
    </location>
    <ligand>
        <name>heme</name>
        <dbReference type="ChEBI" id="CHEBI:30413"/>
    </ligand>
    <ligandPart>
        <name>Fe</name>
        <dbReference type="ChEBI" id="CHEBI:18248"/>
    </ligandPart>
</feature>
<evidence type="ECO:0000256" key="5">
    <source>
        <dbReference type="ARBA" id="ARBA00023004"/>
    </source>
</evidence>
<dbReference type="InterPro" id="IPR002401">
    <property type="entry name" value="Cyt_P450_E_grp-I"/>
</dbReference>
<reference evidence="9" key="1">
    <citation type="journal article" date="2014" name="Int. J. Syst. Evol. Microbiol.">
        <title>Complete genome sequence of Corynebacterium casei LMG S-19264T (=DSM 44701T), isolated from a smear-ripened cheese.</title>
        <authorList>
            <consortium name="US DOE Joint Genome Institute (JGI-PGF)"/>
            <person name="Walter F."/>
            <person name="Albersmeier A."/>
            <person name="Kalinowski J."/>
            <person name="Ruckert C."/>
        </authorList>
    </citation>
    <scope>NUCLEOTIDE SEQUENCE</scope>
    <source>
        <strain evidence="9">JCM 4784</strain>
    </source>
</reference>
<keyword evidence="10" id="KW-1185">Reference proteome</keyword>
<dbReference type="InterPro" id="IPR036396">
    <property type="entry name" value="Cyt_P450_sf"/>
</dbReference>
<keyword evidence="3 7" id="KW-0479">Metal-binding</keyword>
<proteinExistence type="inferred from homology"/>
<dbReference type="PANTHER" id="PTHR24291">
    <property type="entry name" value="CYTOCHROME P450 FAMILY 4"/>
    <property type="match status" value="1"/>
</dbReference>
<dbReference type="PROSITE" id="PS00086">
    <property type="entry name" value="CYTOCHROME_P450"/>
    <property type="match status" value="1"/>
</dbReference>
<dbReference type="GO" id="GO:0005506">
    <property type="term" value="F:iron ion binding"/>
    <property type="evidence" value="ECO:0007669"/>
    <property type="project" value="InterPro"/>
</dbReference>
<comment type="cofactor">
    <cofactor evidence="7">
        <name>heme</name>
        <dbReference type="ChEBI" id="CHEBI:30413"/>
    </cofactor>
</comment>
<dbReference type="EMBL" id="BNBT01000105">
    <property type="protein sequence ID" value="GHE79096.1"/>
    <property type="molecule type" value="Genomic_DNA"/>
</dbReference>
<dbReference type="InterPro" id="IPR001128">
    <property type="entry name" value="Cyt_P450"/>
</dbReference>
<dbReference type="AlphaFoldDB" id="A0A919DU53"/>
<evidence type="ECO:0000256" key="3">
    <source>
        <dbReference type="ARBA" id="ARBA00022723"/>
    </source>
</evidence>
<dbReference type="InterPro" id="IPR050196">
    <property type="entry name" value="Cytochrome_P450_Monoox"/>
</dbReference>
<accession>A0A919DU53</accession>
<keyword evidence="2 7" id="KW-0349">Heme</keyword>
<name>A0A919DU53_9ACTN</name>
<evidence type="ECO:0000256" key="8">
    <source>
        <dbReference type="RuleBase" id="RU000461"/>
    </source>
</evidence>
<dbReference type="GO" id="GO:0004497">
    <property type="term" value="F:monooxygenase activity"/>
    <property type="evidence" value="ECO:0007669"/>
    <property type="project" value="UniProtKB-KW"/>
</dbReference>
<keyword evidence="6 8" id="KW-0503">Monooxygenase</keyword>
<comment type="similarity">
    <text evidence="1 8">Belongs to the cytochrome P450 family.</text>
</comment>
<dbReference type="PANTHER" id="PTHR24291:SF50">
    <property type="entry name" value="BIFUNCTIONAL ALBAFLAVENONE MONOOXYGENASE_TERPENE SYNTHASE"/>
    <property type="match status" value="1"/>
</dbReference>
<dbReference type="RefSeq" id="WP_190138667.1">
    <property type="nucleotide sequence ID" value="NZ_BNBT01000105.1"/>
</dbReference>
<organism evidence="9 10">
    <name type="scientific">Streptomyces longispororuber</name>
    <dbReference type="NCBI Taxonomy" id="68230"/>
    <lineage>
        <taxon>Bacteria</taxon>
        <taxon>Bacillati</taxon>
        <taxon>Actinomycetota</taxon>
        <taxon>Actinomycetes</taxon>
        <taxon>Kitasatosporales</taxon>
        <taxon>Streptomycetaceae</taxon>
        <taxon>Streptomyces</taxon>
    </lineage>
</organism>
<gene>
    <name evidence="9" type="ORF">GCM10018785_54050</name>
</gene>
<evidence type="ECO:0000256" key="7">
    <source>
        <dbReference type="PIRSR" id="PIRSR602401-1"/>
    </source>
</evidence>
<dbReference type="GO" id="GO:0016705">
    <property type="term" value="F:oxidoreductase activity, acting on paired donors, with incorporation or reduction of molecular oxygen"/>
    <property type="evidence" value="ECO:0007669"/>
    <property type="project" value="InterPro"/>
</dbReference>
<dbReference type="GO" id="GO:0020037">
    <property type="term" value="F:heme binding"/>
    <property type="evidence" value="ECO:0007669"/>
    <property type="project" value="InterPro"/>
</dbReference>
<dbReference type="SUPFAM" id="SSF48264">
    <property type="entry name" value="Cytochrome P450"/>
    <property type="match status" value="1"/>
</dbReference>
<dbReference type="PRINTS" id="PR00463">
    <property type="entry name" value="EP450I"/>
</dbReference>
<sequence>MSVSTTPFTTATAPGALPLLGHARQLAYRPMEFMRSLHTYGDLVEIRIGRTPYYVPCHPELLHHVSTNDRVYDKGGPIYDHVRQFVSGVGTCPHAEHRTQRRLIQPAFRPDRLAHYAGTMQEEIAGLTGAWHEGQVLDPFPAFHALSHRITARTVVAARADRAAAHAISRSSVVLFDELSRQILTPSFLRRLPTPGNRRYRHAVRTLRQAGQHIIADYRRAPAQDADLLELLLRAQADAGGSGGAATEDIHAEMVGMLLGGTNSAPILTWAMVCLDQYPRVRERLHAEVDTVLAGRPAHYDDLPALPYTHRFLNETMRLHPAGWMTTRTVTCPAELAGRHLPAGTALIVSPPAVQHRPDVFPAPDRFDPDRWDRQHAPAPPRGSFLPFGAGPRQCIGDTFAMVEMVLTVATIAARWELTVVPGSDISHPPFQLAHLPRRIGLRITARPRP</sequence>
<evidence type="ECO:0000256" key="6">
    <source>
        <dbReference type="ARBA" id="ARBA00023033"/>
    </source>
</evidence>
<comment type="caution">
    <text evidence="9">The sequence shown here is derived from an EMBL/GenBank/DDBJ whole genome shotgun (WGS) entry which is preliminary data.</text>
</comment>
<evidence type="ECO:0000313" key="10">
    <source>
        <dbReference type="Proteomes" id="UP000608024"/>
    </source>
</evidence>
<dbReference type="InterPro" id="IPR017972">
    <property type="entry name" value="Cyt_P450_CS"/>
</dbReference>
<evidence type="ECO:0000313" key="9">
    <source>
        <dbReference type="EMBL" id="GHE79096.1"/>
    </source>
</evidence>
<protein>
    <submittedName>
        <fullName evidence="9">Cytochrome P450</fullName>
    </submittedName>
</protein>
<evidence type="ECO:0000256" key="1">
    <source>
        <dbReference type="ARBA" id="ARBA00010617"/>
    </source>
</evidence>
<keyword evidence="4 8" id="KW-0560">Oxidoreductase</keyword>
<evidence type="ECO:0000256" key="4">
    <source>
        <dbReference type="ARBA" id="ARBA00023002"/>
    </source>
</evidence>